<evidence type="ECO:0000313" key="2">
    <source>
        <dbReference type="EMBL" id="KHG22885.1"/>
    </source>
</evidence>
<dbReference type="Proteomes" id="UP000032142">
    <property type="component" value="Unassembled WGS sequence"/>
</dbReference>
<keyword evidence="3" id="KW-1185">Reference proteome</keyword>
<protein>
    <submittedName>
        <fullName evidence="2">Zinc finger CCCH-type antiviral 1</fullName>
    </submittedName>
</protein>
<sequence length="61" mass="6773">MPECLLSHLFNSRMQIISVNPIPTDRLTICDHLTPANMSMIGENDDDLKKISSSTDASKEP</sequence>
<evidence type="ECO:0000256" key="1">
    <source>
        <dbReference type="SAM" id="MobiDB-lite"/>
    </source>
</evidence>
<dbReference type="EMBL" id="KN423176">
    <property type="protein sequence ID" value="KHG22885.1"/>
    <property type="molecule type" value="Genomic_DNA"/>
</dbReference>
<gene>
    <name evidence="2" type="ORF">F383_06543</name>
</gene>
<reference evidence="3" key="1">
    <citation type="submission" date="2014-09" db="EMBL/GenBank/DDBJ databases">
        <authorList>
            <person name="Mudge J."/>
            <person name="Ramaraj T."/>
            <person name="Lindquist I.E."/>
            <person name="Bharti A.K."/>
            <person name="Sundararajan A."/>
            <person name="Cameron C.T."/>
            <person name="Woodward J.E."/>
            <person name="May G.D."/>
            <person name="Brubaker C."/>
            <person name="Broadhvest J."/>
            <person name="Wilkins T.A."/>
        </authorList>
    </citation>
    <scope>NUCLEOTIDE SEQUENCE</scope>
    <source>
        <strain evidence="3">cv. AKA8401</strain>
    </source>
</reference>
<evidence type="ECO:0000313" key="3">
    <source>
        <dbReference type="Proteomes" id="UP000032142"/>
    </source>
</evidence>
<dbReference type="AlphaFoldDB" id="A0A0B0PD72"/>
<accession>A0A0B0PD72</accession>
<name>A0A0B0PD72_GOSAR</name>
<feature type="region of interest" description="Disordered" evidence="1">
    <location>
        <begin position="41"/>
        <end position="61"/>
    </location>
</feature>
<feature type="compositionally biased region" description="Polar residues" evidence="1">
    <location>
        <begin position="51"/>
        <end position="61"/>
    </location>
</feature>
<proteinExistence type="predicted"/>
<organism evidence="2 3">
    <name type="scientific">Gossypium arboreum</name>
    <name type="common">Tree cotton</name>
    <name type="synonym">Gossypium nanking</name>
    <dbReference type="NCBI Taxonomy" id="29729"/>
    <lineage>
        <taxon>Eukaryota</taxon>
        <taxon>Viridiplantae</taxon>
        <taxon>Streptophyta</taxon>
        <taxon>Embryophyta</taxon>
        <taxon>Tracheophyta</taxon>
        <taxon>Spermatophyta</taxon>
        <taxon>Magnoliopsida</taxon>
        <taxon>eudicotyledons</taxon>
        <taxon>Gunneridae</taxon>
        <taxon>Pentapetalae</taxon>
        <taxon>rosids</taxon>
        <taxon>malvids</taxon>
        <taxon>Malvales</taxon>
        <taxon>Malvaceae</taxon>
        <taxon>Malvoideae</taxon>
        <taxon>Gossypium</taxon>
    </lineage>
</organism>